<dbReference type="PROSITE" id="PS50011">
    <property type="entry name" value="PROTEIN_KINASE_DOM"/>
    <property type="match status" value="1"/>
</dbReference>
<dbReference type="AlphaFoldDB" id="A0A0C2ZGL9"/>
<dbReference type="STRING" id="1036808.A0A0C2ZGL9"/>
<evidence type="ECO:0000313" key="2">
    <source>
        <dbReference type="EMBL" id="KIM51982.1"/>
    </source>
</evidence>
<sequence length="299" mass="34462">MMASTVASGIHGTKKDRFSCEDNATSMLAARLLNATRLSDGALIALKIVRHSNNPEEVEISKFLTSEPLQSDTSNHCVPIYDTVLVPDDDDIVIMVMPLLRKYISPAFHTVGEAIECFRQILEGLQFMHKNLVAHRDCMNLNIMMDANNLYVYPFHPVDHHMKRDFSGYAHFKTRTERPPKYYFIDFGLSHRYVSIDNALDLPVWGGDKQVPEFRNYDCPHNPFPTDVFYIGHAIKEDFLDVLKRFETIWGALSKWKLRSRVVDSDESTLEQIFGTVWNWARQLEFVVRRLSAHPWPAS</sequence>
<reference evidence="3" key="2">
    <citation type="submission" date="2015-01" db="EMBL/GenBank/DDBJ databases">
        <title>Evolutionary Origins and Diversification of the Mycorrhizal Mutualists.</title>
        <authorList>
            <consortium name="DOE Joint Genome Institute"/>
            <consortium name="Mycorrhizal Genomics Consortium"/>
            <person name="Kohler A."/>
            <person name="Kuo A."/>
            <person name="Nagy L.G."/>
            <person name="Floudas D."/>
            <person name="Copeland A."/>
            <person name="Barry K.W."/>
            <person name="Cichocki N."/>
            <person name="Veneault-Fourrey C."/>
            <person name="LaButti K."/>
            <person name="Lindquist E.A."/>
            <person name="Lipzen A."/>
            <person name="Lundell T."/>
            <person name="Morin E."/>
            <person name="Murat C."/>
            <person name="Riley R."/>
            <person name="Ohm R."/>
            <person name="Sun H."/>
            <person name="Tunlid A."/>
            <person name="Henrissat B."/>
            <person name="Grigoriev I.V."/>
            <person name="Hibbett D.S."/>
            <person name="Martin F."/>
        </authorList>
    </citation>
    <scope>NUCLEOTIDE SEQUENCE [LARGE SCALE GENOMIC DNA]</scope>
    <source>
        <strain evidence="3">Foug A</strain>
    </source>
</reference>
<proteinExistence type="predicted"/>
<reference evidence="2 3" key="1">
    <citation type="submission" date="2014-04" db="EMBL/GenBank/DDBJ databases">
        <authorList>
            <consortium name="DOE Joint Genome Institute"/>
            <person name="Kuo A."/>
            <person name="Kohler A."/>
            <person name="Nagy L.G."/>
            <person name="Floudas D."/>
            <person name="Copeland A."/>
            <person name="Barry K.W."/>
            <person name="Cichocki N."/>
            <person name="Veneault-Fourrey C."/>
            <person name="LaButti K."/>
            <person name="Lindquist E.A."/>
            <person name="Lipzen A."/>
            <person name="Lundell T."/>
            <person name="Morin E."/>
            <person name="Murat C."/>
            <person name="Sun H."/>
            <person name="Tunlid A."/>
            <person name="Henrissat B."/>
            <person name="Grigoriev I.V."/>
            <person name="Hibbett D.S."/>
            <person name="Martin F."/>
            <person name="Nordberg H.P."/>
            <person name="Cantor M.N."/>
            <person name="Hua S.X."/>
        </authorList>
    </citation>
    <scope>NUCLEOTIDE SEQUENCE [LARGE SCALE GENOMIC DNA]</scope>
    <source>
        <strain evidence="2 3">Foug A</strain>
    </source>
</reference>
<dbReference type="GO" id="GO:0004672">
    <property type="term" value="F:protein kinase activity"/>
    <property type="evidence" value="ECO:0007669"/>
    <property type="project" value="InterPro"/>
</dbReference>
<gene>
    <name evidence="2" type="ORF">SCLCIDRAFT_18292</name>
</gene>
<dbReference type="SUPFAM" id="SSF56112">
    <property type="entry name" value="Protein kinase-like (PK-like)"/>
    <property type="match status" value="1"/>
</dbReference>
<dbReference type="Gene3D" id="3.30.200.20">
    <property type="entry name" value="Phosphorylase Kinase, domain 1"/>
    <property type="match status" value="1"/>
</dbReference>
<dbReference type="SMART" id="SM00220">
    <property type="entry name" value="S_TKc"/>
    <property type="match status" value="1"/>
</dbReference>
<organism evidence="2 3">
    <name type="scientific">Scleroderma citrinum Foug A</name>
    <dbReference type="NCBI Taxonomy" id="1036808"/>
    <lineage>
        <taxon>Eukaryota</taxon>
        <taxon>Fungi</taxon>
        <taxon>Dikarya</taxon>
        <taxon>Basidiomycota</taxon>
        <taxon>Agaricomycotina</taxon>
        <taxon>Agaricomycetes</taxon>
        <taxon>Agaricomycetidae</taxon>
        <taxon>Boletales</taxon>
        <taxon>Sclerodermatineae</taxon>
        <taxon>Sclerodermataceae</taxon>
        <taxon>Scleroderma</taxon>
    </lineage>
</organism>
<protein>
    <recommendedName>
        <fullName evidence="1">Protein kinase domain-containing protein</fullName>
    </recommendedName>
</protein>
<dbReference type="Gene3D" id="1.10.510.10">
    <property type="entry name" value="Transferase(Phosphotransferase) domain 1"/>
    <property type="match status" value="1"/>
</dbReference>
<dbReference type="EMBL" id="KN822230">
    <property type="protein sequence ID" value="KIM51982.1"/>
    <property type="molecule type" value="Genomic_DNA"/>
</dbReference>
<evidence type="ECO:0000259" key="1">
    <source>
        <dbReference type="PROSITE" id="PS50011"/>
    </source>
</evidence>
<dbReference type="OrthoDB" id="5987198at2759"/>
<dbReference type="InParanoid" id="A0A0C2ZGL9"/>
<dbReference type="GO" id="GO:0005524">
    <property type="term" value="F:ATP binding"/>
    <property type="evidence" value="ECO:0007669"/>
    <property type="project" value="InterPro"/>
</dbReference>
<dbReference type="HOGENOM" id="CLU_044121_2_1_1"/>
<keyword evidence="3" id="KW-1185">Reference proteome</keyword>
<feature type="domain" description="Protein kinase" evidence="1">
    <location>
        <begin position="1"/>
        <end position="299"/>
    </location>
</feature>
<dbReference type="Pfam" id="PF00069">
    <property type="entry name" value="Pkinase"/>
    <property type="match status" value="1"/>
</dbReference>
<name>A0A0C2ZGL9_9AGAM</name>
<accession>A0A0C2ZGL9</accession>
<dbReference type="InterPro" id="IPR000719">
    <property type="entry name" value="Prot_kinase_dom"/>
</dbReference>
<evidence type="ECO:0000313" key="3">
    <source>
        <dbReference type="Proteomes" id="UP000053989"/>
    </source>
</evidence>
<dbReference type="Proteomes" id="UP000053989">
    <property type="component" value="Unassembled WGS sequence"/>
</dbReference>
<dbReference type="InterPro" id="IPR011009">
    <property type="entry name" value="Kinase-like_dom_sf"/>
</dbReference>